<organism evidence="1 2">
    <name type="scientific">Lupinus albus</name>
    <name type="common">White lupine</name>
    <name type="synonym">Lupinus termis</name>
    <dbReference type="NCBI Taxonomy" id="3870"/>
    <lineage>
        <taxon>Eukaryota</taxon>
        <taxon>Viridiplantae</taxon>
        <taxon>Streptophyta</taxon>
        <taxon>Embryophyta</taxon>
        <taxon>Tracheophyta</taxon>
        <taxon>Spermatophyta</taxon>
        <taxon>Magnoliopsida</taxon>
        <taxon>eudicotyledons</taxon>
        <taxon>Gunneridae</taxon>
        <taxon>Pentapetalae</taxon>
        <taxon>rosids</taxon>
        <taxon>fabids</taxon>
        <taxon>Fabales</taxon>
        <taxon>Fabaceae</taxon>
        <taxon>Papilionoideae</taxon>
        <taxon>50 kb inversion clade</taxon>
        <taxon>genistoids sensu lato</taxon>
        <taxon>core genistoids</taxon>
        <taxon>Genisteae</taxon>
        <taxon>Lupinus</taxon>
    </lineage>
</organism>
<evidence type="ECO:0000313" key="2">
    <source>
        <dbReference type="Proteomes" id="UP000447434"/>
    </source>
</evidence>
<dbReference type="Proteomes" id="UP000447434">
    <property type="component" value="Chromosome 5"/>
</dbReference>
<dbReference type="EMBL" id="WOCE01000005">
    <property type="protein sequence ID" value="KAE9614403.1"/>
    <property type="molecule type" value="Genomic_DNA"/>
</dbReference>
<accession>A0A6A4QL17</accession>
<reference evidence="2" key="1">
    <citation type="journal article" date="2020" name="Nat. Commun.">
        <title>Genome sequence of the cluster root forming white lupin.</title>
        <authorList>
            <person name="Hufnagel B."/>
            <person name="Marques A."/>
            <person name="Soriano A."/>
            <person name="Marques L."/>
            <person name="Divol F."/>
            <person name="Doumas P."/>
            <person name="Sallet E."/>
            <person name="Mancinotti D."/>
            <person name="Carrere S."/>
            <person name="Marande W."/>
            <person name="Arribat S."/>
            <person name="Keller J."/>
            <person name="Huneau C."/>
            <person name="Blein T."/>
            <person name="Aime D."/>
            <person name="Laguerre M."/>
            <person name="Taylor J."/>
            <person name="Schubert V."/>
            <person name="Nelson M."/>
            <person name="Geu-Flores F."/>
            <person name="Crespi M."/>
            <person name="Gallardo-Guerrero K."/>
            <person name="Delaux P.-M."/>
            <person name="Salse J."/>
            <person name="Berges H."/>
            <person name="Guyot R."/>
            <person name="Gouzy J."/>
            <person name="Peret B."/>
        </authorList>
    </citation>
    <scope>NUCLEOTIDE SEQUENCE [LARGE SCALE GENOMIC DNA]</scope>
    <source>
        <strain evidence="2">cv. Amiga</strain>
    </source>
</reference>
<comment type="caution">
    <text evidence="1">The sequence shown here is derived from an EMBL/GenBank/DDBJ whole genome shotgun (WGS) entry which is preliminary data.</text>
</comment>
<protein>
    <submittedName>
        <fullName evidence="1">Uncharacterized protein</fullName>
    </submittedName>
</protein>
<keyword evidence="2" id="KW-1185">Reference proteome</keyword>
<gene>
    <name evidence="1" type="ORF">Lalb_Chr05g0227651</name>
</gene>
<dbReference type="AlphaFoldDB" id="A0A6A4QL17"/>
<proteinExistence type="predicted"/>
<sequence>MTRARAKRARQPLGQLVGFIMDANAKLIHGDPKRPTWWSQFGRKFVTQVIKYASVSEDYSSGTVHILGQPHLFILHVWYSAWIMHLLFSYF</sequence>
<evidence type="ECO:0000313" key="1">
    <source>
        <dbReference type="EMBL" id="KAE9614403.1"/>
    </source>
</evidence>
<name>A0A6A4QL17_LUPAL</name>